<evidence type="ECO:0000256" key="1">
    <source>
        <dbReference type="ARBA" id="ARBA00001971"/>
    </source>
</evidence>
<dbReference type="InterPro" id="IPR002401">
    <property type="entry name" value="Cyt_P450_E_grp-I"/>
</dbReference>
<dbReference type="GO" id="GO:0020037">
    <property type="term" value="F:heme binding"/>
    <property type="evidence" value="ECO:0007669"/>
    <property type="project" value="InterPro"/>
</dbReference>
<dbReference type="Gene3D" id="1.10.630.10">
    <property type="entry name" value="Cytochrome P450"/>
    <property type="match status" value="1"/>
</dbReference>
<comment type="cofactor">
    <cofactor evidence="1 9">
        <name>heme</name>
        <dbReference type="ChEBI" id="CHEBI:30413"/>
    </cofactor>
</comment>
<evidence type="ECO:0000256" key="6">
    <source>
        <dbReference type="ARBA" id="ARBA00023002"/>
    </source>
</evidence>
<dbReference type="PANTHER" id="PTHR47951:SF7">
    <property type="entry name" value="FLAVONOID 3',5'-HYDROXYLASE-LIKE ISOFORM X1"/>
    <property type="match status" value="1"/>
</dbReference>
<evidence type="ECO:0000256" key="9">
    <source>
        <dbReference type="PIRSR" id="PIRSR602401-1"/>
    </source>
</evidence>
<dbReference type="PRINTS" id="PR00385">
    <property type="entry name" value="P450"/>
</dbReference>
<sequence length="545" mass="61699">MHLLIDYALMTSAAVLALSVSWQVWKLIKSHKNLPGLPPGPGGLPIVGYLPYVRPNFHIQFTQLAQKYGPIYKLWLGKKLCIVISSPSLVREVLRDHDTIFANRDITVTTLIGTYNGNDVGWSRYGPQWRTLRRLFVREMLSANSLDGSINLRRDEVRKYIRNVCSETGRPVNISELAFQINVNLLLSMACGSTIELEERDKVGTEFPLLVERIFEVMGKSNISDYFPILARFDIQGIGKEMTRLMQILDRFLEDLIDKGTTILSDKVESGTNKGRKDFVQMLVELKEDDGGQMSLTKTQMKAMLVNVIAGGTHTTSATVEWVMTELMSNPTVMEKVQEELKQVVGLNNMVEEVHIPKLLYLDAVLKETTLLHPAGPFLSPRTPSESCMVGGYTIPKDSAIFLNIWAIQRDPVAWDNPLEFKPERFLGGDENLDFGGKNFNYIPFESGRRICAGLPLAERMLSYVLASLLHSFEWKLPEGEKLDMEDKFGSVLRRKTRCLLSHFPGLLIRICTCNFVFEAICNNWKMNKTLSLSTLFIMGKNYSK</sequence>
<evidence type="ECO:0000256" key="5">
    <source>
        <dbReference type="ARBA" id="ARBA00022723"/>
    </source>
</evidence>
<reference evidence="10" key="2">
    <citation type="journal article" date="2024" name="Plant">
        <title>Genomic evolution and insights into agronomic trait innovations of Sesamum species.</title>
        <authorList>
            <person name="Miao H."/>
            <person name="Wang L."/>
            <person name="Qu L."/>
            <person name="Liu H."/>
            <person name="Sun Y."/>
            <person name="Le M."/>
            <person name="Wang Q."/>
            <person name="Wei S."/>
            <person name="Zheng Y."/>
            <person name="Lin W."/>
            <person name="Duan Y."/>
            <person name="Cao H."/>
            <person name="Xiong S."/>
            <person name="Wang X."/>
            <person name="Wei L."/>
            <person name="Li C."/>
            <person name="Ma Q."/>
            <person name="Ju M."/>
            <person name="Zhao R."/>
            <person name="Li G."/>
            <person name="Mu C."/>
            <person name="Tian Q."/>
            <person name="Mei H."/>
            <person name="Zhang T."/>
            <person name="Gao T."/>
            <person name="Zhang H."/>
        </authorList>
    </citation>
    <scope>NUCLEOTIDE SEQUENCE</scope>
    <source>
        <strain evidence="10">G02</strain>
    </source>
</reference>
<evidence type="ECO:0000256" key="4">
    <source>
        <dbReference type="ARBA" id="ARBA00022617"/>
    </source>
</evidence>
<dbReference type="InterPro" id="IPR001128">
    <property type="entry name" value="Cyt_P450"/>
</dbReference>
<evidence type="ECO:0000256" key="7">
    <source>
        <dbReference type="ARBA" id="ARBA00023004"/>
    </source>
</evidence>
<keyword evidence="8" id="KW-0503">Monooxygenase</keyword>
<protein>
    <submittedName>
        <fullName evidence="10">Flavonoid 3'-monooxygenase</fullName>
    </submittedName>
</protein>
<dbReference type="GO" id="GO:0004497">
    <property type="term" value="F:monooxygenase activity"/>
    <property type="evidence" value="ECO:0007669"/>
    <property type="project" value="UniProtKB-KW"/>
</dbReference>
<dbReference type="AlphaFoldDB" id="A0AAW2JP46"/>
<keyword evidence="5 9" id="KW-0479">Metal-binding</keyword>
<keyword evidence="4 9" id="KW-0349">Heme</keyword>
<dbReference type="CDD" id="cd11073">
    <property type="entry name" value="CYP76-like"/>
    <property type="match status" value="1"/>
</dbReference>
<comment type="similarity">
    <text evidence="3">Belongs to the cytochrome P450 family.</text>
</comment>
<dbReference type="PANTHER" id="PTHR47951">
    <property type="entry name" value="OS08G0547900 PROTEIN"/>
    <property type="match status" value="1"/>
</dbReference>
<dbReference type="GO" id="GO:0016020">
    <property type="term" value="C:membrane"/>
    <property type="evidence" value="ECO:0007669"/>
    <property type="project" value="UniProtKB-SubCell"/>
</dbReference>
<comment type="subcellular location">
    <subcellularLocation>
        <location evidence="2">Membrane</location>
        <topology evidence="2">Single-pass membrane protein</topology>
    </subcellularLocation>
</comment>
<feature type="binding site" description="axial binding residue" evidence="9">
    <location>
        <position position="452"/>
    </location>
    <ligand>
        <name>heme</name>
        <dbReference type="ChEBI" id="CHEBI:30413"/>
    </ligand>
    <ligandPart>
        <name>Fe</name>
        <dbReference type="ChEBI" id="CHEBI:18248"/>
    </ligandPart>
</feature>
<evidence type="ECO:0000256" key="8">
    <source>
        <dbReference type="ARBA" id="ARBA00023033"/>
    </source>
</evidence>
<keyword evidence="6" id="KW-0560">Oxidoreductase</keyword>
<evidence type="ECO:0000313" key="10">
    <source>
        <dbReference type="EMBL" id="KAL0296139.1"/>
    </source>
</evidence>
<keyword evidence="7 9" id="KW-0408">Iron</keyword>
<dbReference type="GO" id="GO:0005506">
    <property type="term" value="F:iron ion binding"/>
    <property type="evidence" value="ECO:0007669"/>
    <property type="project" value="InterPro"/>
</dbReference>
<dbReference type="PRINTS" id="PR00463">
    <property type="entry name" value="EP450I"/>
</dbReference>
<dbReference type="FunFam" id="1.10.630.10:FF:000126">
    <property type="entry name" value="Predicted protein"/>
    <property type="match status" value="1"/>
</dbReference>
<dbReference type="Pfam" id="PF00067">
    <property type="entry name" value="p450"/>
    <property type="match status" value="1"/>
</dbReference>
<dbReference type="InterPro" id="IPR036396">
    <property type="entry name" value="Cyt_P450_sf"/>
</dbReference>
<dbReference type="SUPFAM" id="SSF48264">
    <property type="entry name" value="Cytochrome P450"/>
    <property type="match status" value="1"/>
</dbReference>
<reference evidence="10" key="1">
    <citation type="submission" date="2020-06" db="EMBL/GenBank/DDBJ databases">
        <authorList>
            <person name="Li T."/>
            <person name="Hu X."/>
            <person name="Zhang T."/>
            <person name="Song X."/>
            <person name="Zhang H."/>
            <person name="Dai N."/>
            <person name="Sheng W."/>
            <person name="Hou X."/>
            <person name="Wei L."/>
        </authorList>
    </citation>
    <scope>NUCLEOTIDE SEQUENCE</scope>
    <source>
        <strain evidence="10">G02</strain>
        <tissue evidence="10">Leaf</tissue>
    </source>
</reference>
<evidence type="ECO:0000256" key="3">
    <source>
        <dbReference type="ARBA" id="ARBA00010617"/>
    </source>
</evidence>
<proteinExistence type="inferred from homology"/>
<gene>
    <name evidence="10" type="ORF">Sradi_6666000</name>
</gene>
<evidence type="ECO:0000256" key="2">
    <source>
        <dbReference type="ARBA" id="ARBA00004167"/>
    </source>
</evidence>
<dbReference type="GO" id="GO:0016705">
    <property type="term" value="F:oxidoreductase activity, acting on paired donors, with incorporation or reduction of molecular oxygen"/>
    <property type="evidence" value="ECO:0007669"/>
    <property type="project" value="InterPro"/>
</dbReference>
<name>A0AAW2JP46_SESRA</name>
<accession>A0AAW2JP46</accession>
<dbReference type="EMBL" id="JACGWJ010000032">
    <property type="protein sequence ID" value="KAL0296139.1"/>
    <property type="molecule type" value="Genomic_DNA"/>
</dbReference>
<organism evidence="10">
    <name type="scientific">Sesamum radiatum</name>
    <name type="common">Black benniseed</name>
    <dbReference type="NCBI Taxonomy" id="300843"/>
    <lineage>
        <taxon>Eukaryota</taxon>
        <taxon>Viridiplantae</taxon>
        <taxon>Streptophyta</taxon>
        <taxon>Embryophyta</taxon>
        <taxon>Tracheophyta</taxon>
        <taxon>Spermatophyta</taxon>
        <taxon>Magnoliopsida</taxon>
        <taxon>eudicotyledons</taxon>
        <taxon>Gunneridae</taxon>
        <taxon>Pentapetalae</taxon>
        <taxon>asterids</taxon>
        <taxon>lamiids</taxon>
        <taxon>Lamiales</taxon>
        <taxon>Pedaliaceae</taxon>
        <taxon>Sesamum</taxon>
    </lineage>
</organism>
<comment type="caution">
    <text evidence="10">The sequence shown here is derived from an EMBL/GenBank/DDBJ whole genome shotgun (WGS) entry which is preliminary data.</text>
</comment>